<keyword evidence="1" id="KW-0812">Transmembrane</keyword>
<organism evidence="2 3">
    <name type="scientific">Sporothrix stenoceras</name>
    <dbReference type="NCBI Taxonomy" id="5173"/>
    <lineage>
        <taxon>Eukaryota</taxon>
        <taxon>Fungi</taxon>
        <taxon>Dikarya</taxon>
        <taxon>Ascomycota</taxon>
        <taxon>Pezizomycotina</taxon>
        <taxon>Sordariomycetes</taxon>
        <taxon>Sordariomycetidae</taxon>
        <taxon>Ophiostomatales</taxon>
        <taxon>Ophiostomataceae</taxon>
        <taxon>Sporothrix</taxon>
    </lineage>
</organism>
<proteinExistence type="predicted"/>
<gene>
    <name evidence="2" type="ORF">Sste5346_003941</name>
</gene>
<evidence type="ECO:0000313" key="3">
    <source>
        <dbReference type="Proteomes" id="UP001583186"/>
    </source>
</evidence>
<accession>A0ABR3ZBF7</accession>
<protein>
    <submittedName>
        <fullName evidence="2">Uncharacterized protein</fullName>
    </submittedName>
</protein>
<keyword evidence="3" id="KW-1185">Reference proteome</keyword>
<feature type="transmembrane region" description="Helical" evidence="1">
    <location>
        <begin position="63"/>
        <end position="83"/>
    </location>
</feature>
<sequence>MTSFHTYAQAAAVRAQHHHGASNPTRILLPVVVIIALLAAALLPSDESSDGYSPLLLLIRQTIIITAAAIGIPGSLCSIVLYHAGKRDELGYLCVPLGLASGTVAAAVTLAQNLPLESSPIVSSGGVRTH</sequence>
<dbReference type="Proteomes" id="UP001583186">
    <property type="component" value="Unassembled WGS sequence"/>
</dbReference>
<reference evidence="2 3" key="1">
    <citation type="journal article" date="2024" name="IMA Fungus">
        <title>IMA Genome - F19 : A genome assembly and annotation guide to empower mycologists, including annotated draft genome sequences of Ceratocystis pirilliformis, Diaporthe australafricana, Fusarium ophioides, Paecilomyces lecythidis, and Sporothrix stenoceras.</title>
        <authorList>
            <person name="Aylward J."/>
            <person name="Wilson A.M."/>
            <person name="Visagie C.M."/>
            <person name="Spraker J."/>
            <person name="Barnes I."/>
            <person name="Buitendag C."/>
            <person name="Ceriani C."/>
            <person name="Del Mar Angel L."/>
            <person name="du Plessis D."/>
            <person name="Fuchs T."/>
            <person name="Gasser K."/>
            <person name="Kramer D."/>
            <person name="Li W."/>
            <person name="Munsamy K."/>
            <person name="Piso A."/>
            <person name="Price J.L."/>
            <person name="Sonnekus B."/>
            <person name="Thomas C."/>
            <person name="van der Nest A."/>
            <person name="van Dijk A."/>
            <person name="van Heerden A."/>
            <person name="van Vuuren N."/>
            <person name="Yilmaz N."/>
            <person name="Duong T.A."/>
            <person name="van der Merwe N.A."/>
            <person name="Wingfield M.J."/>
            <person name="Wingfield B.D."/>
        </authorList>
    </citation>
    <scope>NUCLEOTIDE SEQUENCE [LARGE SCALE GENOMIC DNA]</scope>
    <source>
        <strain evidence="2 3">CMW 5346</strain>
    </source>
</reference>
<feature type="transmembrane region" description="Helical" evidence="1">
    <location>
        <begin position="27"/>
        <end position="43"/>
    </location>
</feature>
<comment type="caution">
    <text evidence="2">The sequence shown here is derived from an EMBL/GenBank/DDBJ whole genome shotgun (WGS) entry which is preliminary data.</text>
</comment>
<name>A0ABR3ZBF7_9PEZI</name>
<keyword evidence="1" id="KW-0472">Membrane</keyword>
<evidence type="ECO:0000313" key="2">
    <source>
        <dbReference type="EMBL" id="KAL1897635.1"/>
    </source>
</evidence>
<evidence type="ECO:0000256" key="1">
    <source>
        <dbReference type="SAM" id="Phobius"/>
    </source>
</evidence>
<dbReference type="EMBL" id="JAWCUI010000018">
    <property type="protein sequence ID" value="KAL1897635.1"/>
    <property type="molecule type" value="Genomic_DNA"/>
</dbReference>
<feature type="transmembrane region" description="Helical" evidence="1">
    <location>
        <begin position="90"/>
        <end position="111"/>
    </location>
</feature>
<keyword evidence="1" id="KW-1133">Transmembrane helix</keyword>